<dbReference type="InParanoid" id="C3ZC33"/>
<name>C3ZC33_BRAFL</name>
<evidence type="ECO:0000313" key="4">
    <source>
        <dbReference type="EMBL" id="EEN49805.1"/>
    </source>
</evidence>
<feature type="domain" description="Reelin" evidence="3">
    <location>
        <begin position="298"/>
        <end position="393"/>
    </location>
</feature>
<dbReference type="Gene3D" id="2.60.40.4060">
    <property type="entry name" value="Reeler domain"/>
    <property type="match status" value="1"/>
</dbReference>
<evidence type="ECO:0000256" key="2">
    <source>
        <dbReference type="SAM" id="MobiDB-lite"/>
    </source>
</evidence>
<dbReference type="EMBL" id="GG666606">
    <property type="protein sequence ID" value="EEN49805.1"/>
    <property type="molecule type" value="Genomic_DNA"/>
</dbReference>
<dbReference type="Pfam" id="PF02014">
    <property type="entry name" value="Reeler"/>
    <property type="match status" value="1"/>
</dbReference>
<feature type="coiled-coil region" evidence="1">
    <location>
        <begin position="634"/>
        <end position="661"/>
    </location>
</feature>
<protein>
    <recommendedName>
        <fullName evidence="3">Reelin domain-containing protein</fullName>
    </recommendedName>
</protein>
<dbReference type="InterPro" id="IPR042307">
    <property type="entry name" value="Reeler_sf"/>
</dbReference>
<gene>
    <name evidence="4" type="ORF">BRAFLDRAFT_75747</name>
</gene>
<dbReference type="InterPro" id="IPR002861">
    <property type="entry name" value="Reeler_dom"/>
</dbReference>
<organism>
    <name type="scientific">Branchiostoma floridae</name>
    <name type="common">Florida lancelet</name>
    <name type="synonym">Amphioxus</name>
    <dbReference type="NCBI Taxonomy" id="7739"/>
    <lineage>
        <taxon>Eukaryota</taxon>
        <taxon>Metazoa</taxon>
        <taxon>Chordata</taxon>
        <taxon>Cephalochordata</taxon>
        <taxon>Leptocardii</taxon>
        <taxon>Amphioxiformes</taxon>
        <taxon>Branchiostomatidae</taxon>
        <taxon>Branchiostoma</taxon>
    </lineage>
</organism>
<dbReference type="CDD" id="cd08544">
    <property type="entry name" value="Reeler"/>
    <property type="match status" value="1"/>
</dbReference>
<dbReference type="AlphaFoldDB" id="C3ZC33"/>
<evidence type="ECO:0000256" key="1">
    <source>
        <dbReference type="SAM" id="Coils"/>
    </source>
</evidence>
<evidence type="ECO:0000259" key="3">
    <source>
        <dbReference type="Pfam" id="PF02014"/>
    </source>
</evidence>
<accession>C3ZC33</accession>
<feature type="region of interest" description="Disordered" evidence="2">
    <location>
        <begin position="437"/>
        <end position="461"/>
    </location>
</feature>
<reference evidence="4" key="1">
    <citation type="journal article" date="2008" name="Nature">
        <title>The amphioxus genome and the evolution of the chordate karyotype.</title>
        <authorList>
            <consortium name="US DOE Joint Genome Institute (JGI-PGF)"/>
            <person name="Putnam N.H."/>
            <person name="Butts T."/>
            <person name="Ferrier D.E.K."/>
            <person name="Furlong R.F."/>
            <person name="Hellsten U."/>
            <person name="Kawashima T."/>
            <person name="Robinson-Rechavi M."/>
            <person name="Shoguchi E."/>
            <person name="Terry A."/>
            <person name="Yu J.-K."/>
            <person name="Benito-Gutierrez E.L."/>
            <person name="Dubchak I."/>
            <person name="Garcia-Fernandez J."/>
            <person name="Gibson-Brown J.J."/>
            <person name="Grigoriev I.V."/>
            <person name="Horton A.C."/>
            <person name="de Jong P.J."/>
            <person name="Jurka J."/>
            <person name="Kapitonov V.V."/>
            <person name="Kohara Y."/>
            <person name="Kuroki Y."/>
            <person name="Lindquist E."/>
            <person name="Lucas S."/>
            <person name="Osoegawa K."/>
            <person name="Pennacchio L.A."/>
            <person name="Salamov A.A."/>
            <person name="Satou Y."/>
            <person name="Sauka-Spengler T."/>
            <person name="Schmutz J."/>
            <person name="Shin-I T."/>
            <person name="Toyoda A."/>
            <person name="Bronner-Fraser M."/>
            <person name="Fujiyama A."/>
            <person name="Holland L.Z."/>
            <person name="Holland P.W.H."/>
            <person name="Satoh N."/>
            <person name="Rokhsar D.S."/>
        </authorList>
    </citation>
    <scope>NUCLEOTIDE SEQUENCE [LARGE SCALE GENOMIC DNA]</scope>
    <source>
        <strain evidence="4">S238N-H82</strain>
        <tissue evidence="4">Testes</tissue>
    </source>
</reference>
<sequence length="754" mass="84379">MARGISPLVDLLITRKSSPKIYGTVVESKFVLIIVQELNRSGAPTTDTSPVPEVYISLTTAPTAIMNTFYCLTILLAVIATTRALPMADYHYEEESSAKQLAGAYDLLSKLGQAFRSELETCDLKVDKVCQTSYGKWRGRIPRMVCRCPARTMCDMDGFPVGKCVTQGNLMTVCPLRGIRDHVHFMVSRKGQGQALSIPAEGSLDSFALTAAQSSLVFSPHRTFGNSAAMEHSQGFAVYILALFVASGWCKVLDQDDPVCPARLPRGLVAGGAEGRPNQLRQGSRKPLYELDLFDVVDGFIPNGTYTVALRSNDRTQPFTGFHVSVTSAMATGCSEGVLSSIHMGVTDLKKCNVLINAMDDKKMKIPFRWEAPTCGCVTLRATVWVNNVAYYMEDEAITSGFLTKTICVYKGVEGPTGTAGSKEVFITEGVDSSEITMQPLPKQPQPDATPPKQSRPKVPHGASFQIGWHPLDERMLERHPLAGRRPIRPDASFPDIVMKPSLELHSGILGHDRQASPSAFAIPNPKCPVEILPRGMDLAAVEEICNATLLQKEANFWDVAPHRRRRPQESGRGLEWNVRLKNLATSNERYECFDQEEALFNPEVHQDDYSKKLEAYRENFRVWVNKLFREEPQEDEDVEIDKAEEETEDEEEEKVLVKTVKKKVLQGEVDNRDEKKKFKKGDIDRKTVRDKKRLLSKCCRTGRRRSGVSRACADEAQRFVRRFHSDYRIPCSSEFVQCCEETRKSDMLELSDM</sequence>
<proteinExistence type="predicted"/>
<dbReference type="eggNOG" id="ENOG502SG8K">
    <property type="taxonomic scope" value="Eukaryota"/>
</dbReference>
<keyword evidence="1" id="KW-0175">Coiled coil</keyword>